<reference evidence="1" key="1">
    <citation type="submission" date="2023-04" db="EMBL/GenBank/DDBJ databases">
        <authorList>
            <consortium name="ELIXIR-Norway"/>
        </authorList>
    </citation>
    <scope>NUCLEOTIDE SEQUENCE [LARGE SCALE GENOMIC DNA]</scope>
</reference>
<dbReference type="EMBL" id="CATKSN020000122">
    <property type="protein sequence ID" value="CAI9149089.1"/>
    <property type="molecule type" value="Genomic_DNA"/>
</dbReference>
<accession>A0ABN8XI81</accession>
<name>A0ABN8XI81_RANTA</name>
<organism evidence="1 2">
    <name type="scientific">Rangifer tarandus platyrhynchus</name>
    <name type="common">Svalbard reindeer</name>
    <dbReference type="NCBI Taxonomy" id="3082113"/>
    <lineage>
        <taxon>Eukaryota</taxon>
        <taxon>Metazoa</taxon>
        <taxon>Chordata</taxon>
        <taxon>Craniata</taxon>
        <taxon>Vertebrata</taxon>
        <taxon>Euteleostomi</taxon>
        <taxon>Mammalia</taxon>
        <taxon>Eutheria</taxon>
        <taxon>Laurasiatheria</taxon>
        <taxon>Artiodactyla</taxon>
        <taxon>Ruminantia</taxon>
        <taxon>Pecora</taxon>
        <taxon>Cervidae</taxon>
        <taxon>Odocoileinae</taxon>
        <taxon>Rangifer</taxon>
    </lineage>
</organism>
<proteinExistence type="predicted"/>
<evidence type="ECO:0000313" key="2">
    <source>
        <dbReference type="Proteomes" id="UP001176941"/>
    </source>
</evidence>
<dbReference type="Proteomes" id="UP001176941">
    <property type="component" value="Unassembled WGS sequence"/>
</dbReference>
<comment type="caution">
    <text evidence="1">The sequence shown here is derived from an EMBL/GenBank/DDBJ whole genome shotgun (WGS) entry which is preliminary data.</text>
</comment>
<gene>
    <name evidence="1" type="ORF">MRATA1EN1_LOCUS30707</name>
</gene>
<keyword evidence="2" id="KW-1185">Reference proteome</keyword>
<sequence>MLVGEETATSAAAPGLTFGRETTCLTRAPVVALARRLNDNRNPNYMNVRYAQCKERPFLVVGLRAQVNISTSAYWKTLTGNSAAIIVERLRAQAFISASAH</sequence>
<evidence type="ECO:0000313" key="1">
    <source>
        <dbReference type="EMBL" id="CAI9149089.1"/>
    </source>
</evidence>
<protein>
    <submittedName>
        <fullName evidence="1">Uncharacterized protein</fullName>
    </submittedName>
</protein>